<feature type="transmembrane region" description="Helical" evidence="16">
    <location>
        <begin position="147"/>
        <end position="172"/>
    </location>
</feature>
<feature type="transmembrane region" description="Helical" evidence="16">
    <location>
        <begin position="365"/>
        <end position="385"/>
    </location>
</feature>
<sequence length="708" mass="80114">MLVKNLLAVASLISTVIASEGTADLSVTACKTLFKKVLYFEETDAKAFCNVDNQPALGSMAHCLKLSPHPKAIETFLKDCSSFGLTEKDFNQAYDNATDYLVSNFTADPDFNATQIYTKPIGLKKAKVDAGYRSAVDRFYNYNWSTWFGTALIGYWFFIVLVAGFCNLLYFIAPAFVKSLNYGFINFFRKYISLPATGRSKHLEHKSFLRIFQWIAPTRLETILICGWLIMALVFQIVHINFIQPDLFWIDRGTGVGRKLADRTGVISLFLMPELILFAGRNNFLQWISGWSYSRFSLLHRWISRACTILVIIHAVGMTYNGKGLGKYETRNAKPYVQWGFVATICACIMCFQSLLVFRKKNYELFLLIHIIMAIFFVVGVWHHAGSADQGYIQWSYASVAIWAFDRFVRILRLISFGVKKANVTLIADETLKVIVPKPSHWKSFPGCHAFIHFLKPTCFWQSHPFTIVNSHLEDNTIIFYLKVKGGMTHGLYQYLSNQPDNKAMINVMIEGPYGNRLPTRKFDTNILLAGGNGIPGLYSEISDLSKTNSHTKLYWIIRHYKSIEWFYDELKALENLNVETIIYVTQPHVGLDGPIGGFATGPIGGGEVDADDIDEVKNEKSDASASEDDDLSNDHILQLKQNLNHIEFREGRPLVDDLVKSEISQANSSIAFVTCAHANLVDSTRKSIANNLSTEKRVELFESNQAW</sequence>
<dbReference type="GO" id="GO:0052851">
    <property type="term" value="F:ferric-chelate reductase (NADPH) activity"/>
    <property type="evidence" value="ECO:0007669"/>
    <property type="project" value="UniProtKB-EC"/>
</dbReference>
<keyword evidence="5" id="KW-1003">Cell membrane</keyword>
<dbReference type="InterPro" id="IPR051410">
    <property type="entry name" value="Ferric/Cupric_Reductase"/>
</dbReference>
<reference evidence="20" key="1">
    <citation type="submission" date="2016-05" db="EMBL/GenBank/DDBJ databases">
        <title>Comparative genomics of biotechnologically important yeasts.</title>
        <authorList>
            <consortium name="DOE Joint Genome Institute"/>
            <person name="Riley R."/>
            <person name="Haridas S."/>
            <person name="Wolfe K.H."/>
            <person name="Lopes M.R."/>
            <person name="Hittinger C.T."/>
            <person name="Goker M."/>
            <person name="Salamov A."/>
            <person name="Wisecaver J."/>
            <person name="Long T.M."/>
            <person name="Aerts A.L."/>
            <person name="Barry K."/>
            <person name="Choi C."/>
            <person name="Clum A."/>
            <person name="Coughlan A.Y."/>
            <person name="Deshpande S."/>
            <person name="Douglass A.P."/>
            <person name="Hanson S.J."/>
            <person name="Klenk H.-P."/>
            <person name="Labutti K."/>
            <person name="Lapidus A."/>
            <person name="Lindquist E."/>
            <person name="Lipzen A."/>
            <person name="Meier-Kolthoff J.P."/>
            <person name="Ohm R.A."/>
            <person name="Otillar R.P."/>
            <person name="Pangilinan J."/>
            <person name="Peng Y."/>
            <person name="Rokas A."/>
            <person name="Rosa C.A."/>
            <person name="Scheuner C."/>
            <person name="Sibirny A.A."/>
            <person name="Slot J.C."/>
            <person name="Stielow J.B."/>
            <person name="Sun H."/>
            <person name="Kurtzman C.P."/>
            <person name="Blackwell M."/>
            <person name="Grigoriev I.V."/>
            <person name="Jeffries T.W."/>
        </authorList>
    </citation>
    <scope>NUCLEOTIDE SEQUENCE [LARGE SCALE GENOMIC DNA]</scope>
    <source>
        <strain evidence="20">NRRL Y-1933</strain>
    </source>
</reference>
<keyword evidence="17" id="KW-0732">Signal</keyword>
<evidence type="ECO:0000256" key="7">
    <source>
        <dbReference type="ARBA" id="ARBA00022692"/>
    </source>
</evidence>
<dbReference type="Pfam" id="PF08022">
    <property type="entry name" value="FAD_binding_8"/>
    <property type="match status" value="1"/>
</dbReference>
<dbReference type="InterPro" id="IPR039261">
    <property type="entry name" value="FNR_nucleotide-bd"/>
</dbReference>
<evidence type="ECO:0000256" key="3">
    <source>
        <dbReference type="ARBA" id="ARBA00012668"/>
    </source>
</evidence>
<dbReference type="EC" id="1.16.1.9" evidence="3"/>
<dbReference type="PANTHER" id="PTHR32361:SF9">
    <property type="entry name" value="FERRIC REDUCTASE TRANSMEMBRANE COMPONENT 3-RELATED"/>
    <property type="match status" value="1"/>
</dbReference>
<dbReference type="GO" id="GO:0006826">
    <property type="term" value="P:iron ion transport"/>
    <property type="evidence" value="ECO:0007669"/>
    <property type="project" value="UniProtKB-ARBA"/>
</dbReference>
<evidence type="ECO:0000256" key="15">
    <source>
        <dbReference type="ARBA" id="ARBA00048483"/>
    </source>
</evidence>
<keyword evidence="13 16" id="KW-0472">Membrane</keyword>
<evidence type="ECO:0000256" key="10">
    <source>
        <dbReference type="ARBA" id="ARBA00022989"/>
    </source>
</evidence>
<evidence type="ECO:0000256" key="2">
    <source>
        <dbReference type="ARBA" id="ARBA00006278"/>
    </source>
</evidence>
<keyword evidence="14" id="KW-0325">Glycoprotein</keyword>
<protein>
    <recommendedName>
        <fullName evidence="3">ferric-chelate reductase (NADPH)</fullName>
        <ecNumber evidence="3">1.16.1.9</ecNumber>
    </recommendedName>
</protein>
<dbReference type="Gene3D" id="3.40.50.80">
    <property type="entry name" value="Nucleotide-binding domain of ferredoxin-NADP reductase (FNR) module"/>
    <property type="match status" value="1"/>
</dbReference>
<organism evidence="19 20">
    <name type="scientific">Hyphopichia burtonii NRRL Y-1933</name>
    <dbReference type="NCBI Taxonomy" id="984485"/>
    <lineage>
        <taxon>Eukaryota</taxon>
        <taxon>Fungi</taxon>
        <taxon>Dikarya</taxon>
        <taxon>Ascomycota</taxon>
        <taxon>Saccharomycotina</taxon>
        <taxon>Pichiomycetes</taxon>
        <taxon>Debaryomycetaceae</taxon>
        <taxon>Hyphopichia</taxon>
    </lineage>
</organism>
<evidence type="ECO:0000256" key="6">
    <source>
        <dbReference type="ARBA" id="ARBA00022630"/>
    </source>
</evidence>
<comment type="catalytic activity">
    <reaction evidence="15">
        <text>2 a Fe(II)-siderophore + NADP(+) + H(+) = 2 a Fe(III)-siderophore + NADPH</text>
        <dbReference type="Rhea" id="RHEA:28795"/>
        <dbReference type="Rhea" id="RHEA-COMP:11342"/>
        <dbReference type="Rhea" id="RHEA-COMP:11344"/>
        <dbReference type="ChEBI" id="CHEBI:15378"/>
        <dbReference type="ChEBI" id="CHEBI:29033"/>
        <dbReference type="ChEBI" id="CHEBI:29034"/>
        <dbReference type="ChEBI" id="CHEBI:57783"/>
        <dbReference type="ChEBI" id="CHEBI:58349"/>
        <dbReference type="EC" id="1.16.1.9"/>
    </reaction>
</comment>
<evidence type="ECO:0000313" key="19">
    <source>
        <dbReference type="EMBL" id="ODV68440.1"/>
    </source>
</evidence>
<keyword evidence="12" id="KW-0406">Ion transport</keyword>
<dbReference type="EMBL" id="KV454539">
    <property type="protein sequence ID" value="ODV68440.1"/>
    <property type="molecule type" value="Genomic_DNA"/>
</dbReference>
<feature type="transmembrane region" description="Helical" evidence="16">
    <location>
        <begin position="263"/>
        <end position="281"/>
    </location>
</feature>
<feature type="transmembrane region" description="Helical" evidence="16">
    <location>
        <begin position="222"/>
        <end position="243"/>
    </location>
</feature>
<keyword evidence="7 16" id="KW-0812">Transmembrane</keyword>
<dbReference type="GO" id="GO:0015677">
    <property type="term" value="P:copper ion import"/>
    <property type="evidence" value="ECO:0007669"/>
    <property type="project" value="TreeGrafter"/>
</dbReference>
<evidence type="ECO:0000256" key="16">
    <source>
        <dbReference type="SAM" id="Phobius"/>
    </source>
</evidence>
<evidence type="ECO:0000256" key="12">
    <source>
        <dbReference type="ARBA" id="ARBA00023065"/>
    </source>
</evidence>
<feature type="transmembrane region" description="Helical" evidence="16">
    <location>
        <begin position="336"/>
        <end position="358"/>
    </location>
</feature>
<dbReference type="CDD" id="cd06186">
    <property type="entry name" value="NOX_Duox_like_FAD_NADP"/>
    <property type="match status" value="1"/>
</dbReference>
<dbReference type="OrthoDB" id="4494341at2759"/>
<evidence type="ECO:0000256" key="4">
    <source>
        <dbReference type="ARBA" id="ARBA00022448"/>
    </source>
</evidence>
<feature type="chain" id="PRO_5009162376" description="ferric-chelate reductase (NADPH)" evidence="17">
    <location>
        <begin position="19"/>
        <end position="708"/>
    </location>
</feature>
<evidence type="ECO:0000256" key="11">
    <source>
        <dbReference type="ARBA" id="ARBA00023002"/>
    </source>
</evidence>
<evidence type="ECO:0000256" key="8">
    <source>
        <dbReference type="ARBA" id="ARBA00022827"/>
    </source>
</evidence>
<dbReference type="STRING" id="984485.A0A1E4RME5"/>
<dbReference type="SFLD" id="SFLDS00052">
    <property type="entry name" value="Ferric_Reductase_Domain"/>
    <property type="match status" value="1"/>
</dbReference>
<dbReference type="PANTHER" id="PTHR32361">
    <property type="entry name" value="FERRIC/CUPRIC REDUCTASE TRANSMEMBRANE COMPONENT"/>
    <property type="match status" value="1"/>
</dbReference>
<comment type="similarity">
    <text evidence="2">Belongs to the ferric reductase (FRE) family.</text>
</comment>
<evidence type="ECO:0000256" key="1">
    <source>
        <dbReference type="ARBA" id="ARBA00004651"/>
    </source>
</evidence>
<dbReference type="GeneID" id="30996676"/>
<keyword evidence="9" id="KW-0249">Electron transport</keyword>
<evidence type="ECO:0000259" key="18">
    <source>
        <dbReference type="PROSITE" id="PS51384"/>
    </source>
</evidence>
<keyword evidence="10 16" id="KW-1133">Transmembrane helix</keyword>
<feature type="signal peptide" evidence="17">
    <location>
        <begin position="1"/>
        <end position="18"/>
    </location>
</feature>
<keyword evidence="20" id="KW-1185">Reference proteome</keyword>
<dbReference type="InterPro" id="IPR013121">
    <property type="entry name" value="Fe_red_NAD-bd_6"/>
</dbReference>
<dbReference type="InterPro" id="IPR013112">
    <property type="entry name" value="FAD-bd_8"/>
</dbReference>
<dbReference type="RefSeq" id="XP_020077507.1">
    <property type="nucleotide sequence ID" value="XM_020222127.1"/>
</dbReference>
<dbReference type="InterPro" id="IPR017938">
    <property type="entry name" value="Riboflavin_synthase-like_b-brl"/>
</dbReference>
<dbReference type="GO" id="GO:0006879">
    <property type="term" value="P:intracellular iron ion homeostasis"/>
    <property type="evidence" value="ECO:0007669"/>
    <property type="project" value="TreeGrafter"/>
</dbReference>
<comment type="subcellular location">
    <subcellularLocation>
        <location evidence="1">Cell membrane</location>
        <topology evidence="1">Multi-pass membrane protein</topology>
    </subcellularLocation>
</comment>
<name>A0A1E4RME5_9ASCO</name>
<dbReference type="Proteomes" id="UP000095085">
    <property type="component" value="Unassembled WGS sequence"/>
</dbReference>
<accession>A0A1E4RME5</accession>
<keyword evidence="11" id="KW-0560">Oxidoreductase</keyword>
<dbReference type="GO" id="GO:0005886">
    <property type="term" value="C:plasma membrane"/>
    <property type="evidence" value="ECO:0007669"/>
    <property type="project" value="UniProtKB-SubCell"/>
</dbReference>
<dbReference type="Pfam" id="PF08030">
    <property type="entry name" value="NAD_binding_6"/>
    <property type="match status" value="1"/>
</dbReference>
<gene>
    <name evidence="19" type="ORF">HYPBUDRAFT_155557</name>
</gene>
<dbReference type="SUPFAM" id="SSF52343">
    <property type="entry name" value="Ferredoxin reductase-like, C-terminal NADP-linked domain"/>
    <property type="match status" value="1"/>
</dbReference>
<evidence type="ECO:0000256" key="13">
    <source>
        <dbReference type="ARBA" id="ARBA00023136"/>
    </source>
</evidence>
<dbReference type="InterPro" id="IPR013130">
    <property type="entry name" value="Fe3_Rdtase_TM_dom"/>
</dbReference>
<dbReference type="PROSITE" id="PS51384">
    <property type="entry name" value="FAD_FR"/>
    <property type="match status" value="1"/>
</dbReference>
<feature type="transmembrane region" description="Helical" evidence="16">
    <location>
        <begin position="302"/>
        <end position="320"/>
    </location>
</feature>
<evidence type="ECO:0000256" key="5">
    <source>
        <dbReference type="ARBA" id="ARBA00022475"/>
    </source>
</evidence>
<evidence type="ECO:0000256" key="14">
    <source>
        <dbReference type="ARBA" id="ARBA00023180"/>
    </source>
</evidence>
<dbReference type="SFLD" id="SFLDG01168">
    <property type="entry name" value="Ferric_reductase_subgroup_(FRE"/>
    <property type="match status" value="1"/>
</dbReference>
<feature type="domain" description="FAD-binding FR-type" evidence="18">
    <location>
        <begin position="401"/>
        <end position="520"/>
    </location>
</feature>
<evidence type="ECO:0000256" key="9">
    <source>
        <dbReference type="ARBA" id="ARBA00022982"/>
    </source>
</evidence>
<keyword evidence="8" id="KW-0274">FAD</keyword>
<dbReference type="SUPFAM" id="SSF63380">
    <property type="entry name" value="Riboflavin synthase domain-like"/>
    <property type="match status" value="1"/>
</dbReference>
<dbReference type="InterPro" id="IPR017927">
    <property type="entry name" value="FAD-bd_FR_type"/>
</dbReference>
<evidence type="ECO:0000313" key="20">
    <source>
        <dbReference type="Proteomes" id="UP000095085"/>
    </source>
</evidence>
<keyword evidence="6" id="KW-0285">Flavoprotein</keyword>
<evidence type="ECO:0000256" key="17">
    <source>
        <dbReference type="SAM" id="SignalP"/>
    </source>
</evidence>
<proteinExistence type="inferred from homology"/>
<dbReference type="AlphaFoldDB" id="A0A1E4RME5"/>
<dbReference type="Pfam" id="PF01794">
    <property type="entry name" value="Ferric_reduct"/>
    <property type="match status" value="1"/>
</dbReference>
<keyword evidence="4" id="KW-0813">Transport</keyword>